<feature type="domain" description="DUF2264" evidence="2">
    <location>
        <begin position="16"/>
        <end position="381"/>
    </location>
</feature>
<keyword evidence="5" id="KW-1185">Reference proteome</keyword>
<dbReference type="Pfam" id="PF10022">
    <property type="entry name" value="DUF2264"/>
    <property type="match status" value="1"/>
</dbReference>
<dbReference type="PANTHER" id="PTHR35339">
    <property type="entry name" value="LINALOOL DEHYDRATASE_ISOMERASE DOMAIN-CONTAINING PROTEIN"/>
    <property type="match status" value="1"/>
</dbReference>
<dbReference type="InterPro" id="IPR049237">
    <property type="entry name" value="DUF2264_C"/>
</dbReference>
<organism evidence="4 5">
    <name type="scientific">Filobasidium floriforme</name>
    <dbReference type="NCBI Taxonomy" id="5210"/>
    <lineage>
        <taxon>Eukaryota</taxon>
        <taxon>Fungi</taxon>
        <taxon>Dikarya</taxon>
        <taxon>Basidiomycota</taxon>
        <taxon>Agaricomycotina</taxon>
        <taxon>Tremellomycetes</taxon>
        <taxon>Filobasidiales</taxon>
        <taxon>Filobasidiaceae</taxon>
        <taxon>Filobasidium</taxon>
    </lineage>
</organism>
<dbReference type="PANTHER" id="PTHR35339:SF4">
    <property type="entry name" value="LINALOOL DEHYDRATASE_ISOMERASE DOMAIN-CONTAINING PROTEIN"/>
    <property type="match status" value="1"/>
</dbReference>
<feature type="domain" description="DUF2264" evidence="3">
    <location>
        <begin position="387"/>
        <end position="676"/>
    </location>
</feature>
<dbReference type="Pfam" id="PF20938">
    <property type="entry name" value="DUF2264_C"/>
    <property type="match status" value="1"/>
</dbReference>
<comment type="caution">
    <text evidence="4">The sequence shown here is derived from an EMBL/GenBank/DDBJ whole genome shotgun (WGS) entry which is preliminary data.</text>
</comment>
<evidence type="ECO:0000313" key="5">
    <source>
        <dbReference type="Proteomes" id="UP000812966"/>
    </source>
</evidence>
<evidence type="ECO:0000313" key="4">
    <source>
        <dbReference type="EMBL" id="KAG7529440.1"/>
    </source>
</evidence>
<dbReference type="InterPro" id="IPR049349">
    <property type="entry name" value="DUF2264_N"/>
</dbReference>
<dbReference type="AlphaFoldDB" id="A0A8K0JI61"/>
<evidence type="ECO:0000256" key="1">
    <source>
        <dbReference type="SAM" id="MobiDB-lite"/>
    </source>
</evidence>
<accession>A0A8K0JI61</accession>
<dbReference type="InterPro" id="IPR016624">
    <property type="entry name" value="UCP014753"/>
</dbReference>
<dbReference type="EMBL" id="JABELV010000150">
    <property type="protein sequence ID" value="KAG7529440.1"/>
    <property type="molecule type" value="Genomic_DNA"/>
</dbReference>
<protein>
    <submittedName>
        <fullName evidence="4">Uncharacterized protein</fullName>
    </submittedName>
</protein>
<proteinExistence type="predicted"/>
<sequence>MVLLAANGFLNNPFTTKSDVEAGLVSLLDPLAPHTSPGGALITLGSSGTHYDLRACQLEAFSRPLWGLVSLIAGGGKYSRTSTWSRGLASGTDPKSPEYWGESKGKDQRMVEMSAIGYALSLGGKEFLEPLNEGERENVAAWLGAINDKQMPDTNWLWFRVFANLALRQISPEKHYNPSRLQADLDHLDTFQLRGEESGWSRDGPEGVRQLDYYSGSFAIQFAQMVYSRIANDTDAERCANYRRRALRYVLDFIYYFDPSGRCIPFGRSMIYRFAVISTLSVLPFAFPCDGSGSDKGDLPANFPLKWGHVKGMVLRHLRWWSKQEDIFKSDGTLNIGYCYENMTMTENYNGFGSPYWCTKAFACLSVPETHPFWTSDELDWPEDLFPSVQPLEDPLHIMVRVPPSSPKLATHTYLLSSGQACHYALKAAESKYGRFSYSSAFGYSCPTGAFGLEQQAADSMLALCDDPEDEGFGQGERWRVRRVAGGAELVKHGEGQGQVHLHSTWRPWPDVEVETWLFPPTDEAPCWYLRVHRIKTARRLRSSEGSWPIYGQGPDGRALVQVFSGERSEGGLEEAGVVRAETSAGISGAAELPLTGDSKPESSRYGQIIQADANSNLVFSRSVLPSLRGSLEAGSETWFATGIFGLPVKVGEDKVHDAWKAEWEKRPIVPDFIAKRV</sequence>
<dbReference type="PIRSF" id="PIRSF014753">
    <property type="entry name" value="UCP014753"/>
    <property type="match status" value="1"/>
</dbReference>
<evidence type="ECO:0000259" key="3">
    <source>
        <dbReference type="Pfam" id="PF20938"/>
    </source>
</evidence>
<gene>
    <name evidence="4" type="ORF">FFLO_05668</name>
</gene>
<dbReference type="OrthoDB" id="5150166at2759"/>
<dbReference type="Proteomes" id="UP000812966">
    <property type="component" value="Unassembled WGS sequence"/>
</dbReference>
<feature type="region of interest" description="Disordered" evidence="1">
    <location>
        <begin position="83"/>
        <end position="104"/>
    </location>
</feature>
<reference evidence="4" key="1">
    <citation type="submission" date="2020-04" db="EMBL/GenBank/DDBJ databases">
        <title>Analysis of mating type loci in Filobasidium floriforme.</title>
        <authorList>
            <person name="Nowrousian M."/>
        </authorList>
    </citation>
    <scope>NUCLEOTIDE SEQUENCE</scope>
    <source>
        <strain evidence="4">CBS 6242</strain>
    </source>
</reference>
<evidence type="ECO:0000259" key="2">
    <source>
        <dbReference type="Pfam" id="PF10022"/>
    </source>
</evidence>
<name>A0A8K0JI61_9TREE</name>